<gene>
    <name evidence="2" type="ORF">TNIN_285461</name>
</gene>
<feature type="region of interest" description="Disordered" evidence="1">
    <location>
        <begin position="1"/>
        <end position="34"/>
    </location>
</feature>
<name>A0A8X7CF52_9ARAC</name>
<dbReference type="AlphaFoldDB" id="A0A8X7CF52"/>
<evidence type="ECO:0000313" key="2">
    <source>
        <dbReference type="EMBL" id="GFY63785.1"/>
    </source>
</evidence>
<accession>A0A8X7CF52</accession>
<dbReference type="Proteomes" id="UP000886998">
    <property type="component" value="Unassembled WGS sequence"/>
</dbReference>
<feature type="compositionally biased region" description="Basic residues" evidence="1">
    <location>
        <begin position="1"/>
        <end position="12"/>
    </location>
</feature>
<evidence type="ECO:0000256" key="1">
    <source>
        <dbReference type="SAM" id="MobiDB-lite"/>
    </source>
</evidence>
<sequence>MIFRIPHTRFKSQRPPSTGRDLGPAASFGNREGGRRCWKEETRATVAGPRKEIKKLDIERAENAFERLLFRKEIHLEVSFVSDMGQAVVAMDSFGEICLVKRFSFLNAWEKNFGA</sequence>
<evidence type="ECO:0000313" key="3">
    <source>
        <dbReference type="Proteomes" id="UP000886998"/>
    </source>
</evidence>
<proteinExistence type="predicted"/>
<dbReference type="EMBL" id="BMAV01014940">
    <property type="protein sequence ID" value="GFY63785.1"/>
    <property type="molecule type" value="Genomic_DNA"/>
</dbReference>
<keyword evidence="3" id="KW-1185">Reference proteome</keyword>
<protein>
    <submittedName>
        <fullName evidence="2">Uncharacterized protein</fullName>
    </submittedName>
</protein>
<comment type="caution">
    <text evidence="2">The sequence shown here is derived from an EMBL/GenBank/DDBJ whole genome shotgun (WGS) entry which is preliminary data.</text>
</comment>
<reference evidence="2" key="1">
    <citation type="submission" date="2020-08" db="EMBL/GenBank/DDBJ databases">
        <title>Multicomponent nature underlies the extraordinary mechanical properties of spider dragline silk.</title>
        <authorList>
            <person name="Kono N."/>
            <person name="Nakamura H."/>
            <person name="Mori M."/>
            <person name="Yoshida Y."/>
            <person name="Ohtoshi R."/>
            <person name="Malay A.D."/>
            <person name="Moran D.A.P."/>
            <person name="Tomita M."/>
            <person name="Numata K."/>
            <person name="Arakawa K."/>
        </authorList>
    </citation>
    <scope>NUCLEOTIDE SEQUENCE</scope>
</reference>
<organism evidence="2 3">
    <name type="scientific">Trichonephila inaurata madagascariensis</name>
    <dbReference type="NCBI Taxonomy" id="2747483"/>
    <lineage>
        <taxon>Eukaryota</taxon>
        <taxon>Metazoa</taxon>
        <taxon>Ecdysozoa</taxon>
        <taxon>Arthropoda</taxon>
        <taxon>Chelicerata</taxon>
        <taxon>Arachnida</taxon>
        <taxon>Araneae</taxon>
        <taxon>Araneomorphae</taxon>
        <taxon>Entelegynae</taxon>
        <taxon>Araneoidea</taxon>
        <taxon>Nephilidae</taxon>
        <taxon>Trichonephila</taxon>
        <taxon>Trichonephila inaurata</taxon>
    </lineage>
</organism>